<dbReference type="Proteomes" id="UP000186698">
    <property type="component" value="Chromosome 3S"/>
</dbReference>
<keyword evidence="6" id="KW-0813">Transport</keyword>
<proteinExistence type="inferred from homology"/>
<sequence>MSVKKWMWTLGKSCHAIMPIRDQQQHIPRVVIVLTDFLHCSLEGTFATIQVAKITPSWTVYTTRRIEHIMCWRGHPVYNCQVDGFLFYHKHTHYTPGSTPLVGCLRPYMVPKILGFPVPPCPLAQKPAYAQ</sequence>
<dbReference type="Gene3D" id="3.30.470.30">
    <property type="entry name" value="DNA ligase/mRNA capping enzyme"/>
    <property type="match status" value="1"/>
</dbReference>
<evidence type="ECO:0000259" key="10">
    <source>
        <dbReference type="Pfam" id="PF21974"/>
    </source>
</evidence>
<evidence type="ECO:0000256" key="6">
    <source>
        <dbReference type="ARBA" id="ARBA00022448"/>
    </source>
</evidence>
<evidence type="ECO:0000313" key="12">
    <source>
        <dbReference type="RefSeq" id="XP_041444290.1"/>
    </source>
</evidence>
<gene>
    <name evidence="12" type="primary">LOC108712980</name>
</gene>
<dbReference type="InterPro" id="IPR047857">
    <property type="entry name" value="Snurportin1_C"/>
</dbReference>
<dbReference type="RefSeq" id="XP_041444290.1">
    <property type="nucleotide sequence ID" value="XM_041588356.1"/>
</dbReference>
<evidence type="ECO:0000256" key="2">
    <source>
        <dbReference type="ARBA" id="ARBA00004123"/>
    </source>
</evidence>
<reference evidence="12" key="2">
    <citation type="submission" date="2025-08" db="UniProtKB">
        <authorList>
            <consortium name="RefSeq"/>
        </authorList>
    </citation>
    <scope>IDENTIFICATION</scope>
    <source>
        <strain evidence="12">J_2021</strain>
        <tissue evidence="12">Erythrocytes</tissue>
    </source>
</reference>
<keyword evidence="11" id="KW-1185">Reference proteome</keyword>
<organism evidence="11 12">
    <name type="scientific">Xenopus laevis</name>
    <name type="common">African clawed frog</name>
    <dbReference type="NCBI Taxonomy" id="8355"/>
    <lineage>
        <taxon>Eukaryota</taxon>
        <taxon>Metazoa</taxon>
        <taxon>Chordata</taxon>
        <taxon>Craniata</taxon>
        <taxon>Vertebrata</taxon>
        <taxon>Euteleostomi</taxon>
        <taxon>Amphibia</taxon>
        <taxon>Batrachia</taxon>
        <taxon>Anura</taxon>
        <taxon>Pipoidea</taxon>
        <taxon>Pipidae</taxon>
        <taxon>Xenopodinae</taxon>
        <taxon>Xenopus</taxon>
        <taxon>Xenopus</taxon>
    </lineage>
</organism>
<comment type="similarity">
    <text evidence="4">Belongs to the snurportin family.</text>
</comment>
<dbReference type="CTD" id="108712980"/>
<dbReference type="GO" id="GO:0061015">
    <property type="term" value="P:snRNA import into nucleus"/>
    <property type="evidence" value="ECO:0007669"/>
    <property type="project" value="InterPro"/>
</dbReference>
<evidence type="ECO:0000256" key="9">
    <source>
        <dbReference type="ARBA" id="ARBA00023242"/>
    </source>
</evidence>
<evidence type="ECO:0000256" key="8">
    <source>
        <dbReference type="ARBA" id="ARBA00022884"/>
    </source>
</evidence>
<evidence type="ECO:0000313" key="11">
    <source>
        <dbReference type="Proteomes" id="UP000186698"/>
    </source>
</evidence>
<evidence type="ECO:0000256" key="4">
    <source>
        <dbReference type="ARBA" id="ARBA00007540"/>
    </source>
</evidence>
<reference evidence="11" key="1">
    <citation type="submission" date="2024-06" db="UniProtKB">
        <authorList>
            <consortium name="RefSeq"/>
        </authorList>
    </citation>
    <scope>NUCLEOTIDE SEQUENCE [LARGE SCALE GENOMIC DNA]</scope>
    <source>
        <strain evidence="11">J_2021</strain>
    </source>
</reference>
<dbReference type="GO" id="GO:0003723">
    <property type="term" value="F:RNA binding"/>
    <property type="evidence" value="ECO:0007669"/>
    <property type="project" value="UniProtKB-KW"/>
</dbReference>
<dbReference type="GO" id="GO:0005737">
    <property type="term" value="C:cytoplasm"/>
    <property type="evidence" value="ECO:0007669"/>
    <property type="project" value="UniProtKB-SubCell"/>
</dbReference>
<comment type="subcellular location">
    <subcellularLocation>
        <location evidence="3">Cytoplasm</location>
    </subcellularLocation>
    <subcellularLocation>
        <location evidence="2">Nucleus</location>
    </subcellularLocation>
</comment>
<evidence type="ECO:0000256" key="7">
    <source>
        <dbReference type="ARBA" id="ARBA00022490"/>
    </source>
</evidence>
<dbReference type="KEGG" id="xla:108712980"/>
<evidence type="ECO:0000256" key="5">
    <source>
        <dbReference type="ARBA" id="ARBA00016034"/>
    </source>
</evidence>
<dbReference type="OrthoDB" id="10003593at2759"/>
<dbReference type="InterPro" id="IPR017336">
    <property type="entry name" value="Snurportin-1"/>
</dbReference>
<dbReference type="GeneID" id="108712980"/>
<dbReference type="Pfam" id="PF21974">
    <property type="entry name" value="SPN1_m3Gcap_bd"/>
    <property type="match status" value="1"/>
</dbReference>
<feature type="domain" description="Snurportin-1 m3G cap-binding" evidence="10">
    <location>
        <begin position="80"/>
        <end position="107"/>
    </location>
</feature>
<evidence type="ECO:0000256" key="3">
    <source>
        <dbReference type="ARBA" id="ARBA00004496"/>
    </source>
</evidence>
<keyword evidence="9" id="KW-0539">Nucleus</keyword>
<dbReference type="PANTHER" id="PTHR13403:SF6">
    <property type="entry name" value="SNURPORTIN-1"/>
    <property type="match status" value="1"/>
</dbReference>
<name>A0A8J1MTF3_XENLA</name>
<dbReference type="AlphaFoldDB" id="A0A8J1MTF3"/>
<dbReference type="GO" id="GO:0005634">
    <property type="term" value="C:nucleus"/>
    <property type="evidence" value="ECO:0007669"/>
    <property type="project" value="UniProtKB-SubCell"/>
</dbReference>
<keyword evidence="7" id="KW-0963">Cytoplasm</keyword>
<comment type="function">
    <text evidence="1">Functions as an U snRNP-specific nuclear import adapter. Involved in the trimethylguanosine (m3G)-cap-dependent nuclear import of U snRNPs. Binds specifically to the terminal m3G-cap U snRNAs.</text>
</comment>
<protein>
    <recommendedName>
        <fullName evidence="5">Snurportin-1</fullName>
    </recommendedName>
</protein>
<evidence type="ECO:0000256" key="1">
    <source>
        <dbReference type="ARBA" id="ARBA00003975"/>
    </source>
</evidence>
<dbReference type="PANTHER" id="PTHR13403">
    <property type="entry name" value="SNURPORTIN1 RNUT1 PROTEIN RNA, U TRANSPORTER 1"/>
    <property type="match status" value="1"/>
</dbReference>
<accession>A0A8J1MTF3</accession>
<keyword evidence="8" id="KW-0694">RNA-binding</keyword>